<feature type="compositionally biased region" description="Basic and acidic residues" evidence="1">
    <location>
        <begin position="439"/>
        <end position="472"/>
    </location>
</feature>
<dbReference type="InterPro" id="IPR029058">
    <property type="entry name" value="AB_hydrolase_fold"/>
</dbReference>
<dbReference type="GeneID" id="37028583"/>
<organism evidence="3 4">
    <name type="scientific">Jaminaea rosea</name>
    <dbReference type="NCBI Taxonomy" id="1569628"/>
    <lineage>
        <taxon>Eukaryota</taxon>
        <taxon>Fungi</taxon>
        <taxon>Dikarya</taxon>
        <taxon>Basidiomycota</taxon>
        <taxon>Ustilaginomycotina</taxon>
        <taxon>Exobasidiomycetes</taxon>
        <taxon>Microstromatales</taxon>
        <taxon>Microstromatales incertae sedis</taxon>
        <taxon>Jaminaea</taxon>
    </lineage>
</organism>
<dbReference type="GO" id="GO:0046872">
    <property type="term" value="F:metal ion binding"/>
    <property type="evidence" value="ECO:0007669"/>
    <property type="project" value="InterPro"/>
</dbReference>
<dbReference type="Pfam" id="PF23463">
    <property type="entry name" value="WWE_2"/>
    <property type="match status" value="1"/>
</dbReference>
<name>A0A316UKJ8_9BASI</name>
<feature type="compositionally biased region" description="Low complexity" evidence="1">
    <location>
        <begin position="966"/>
        <end position="981"/>
    </location>
</feature>
<feature type="compositionally biased region" description="Basic and acidic residues" evidence="1">
    <location>
        <begin position="351"/>
        <end position="368"/>
    </location>
</feature>
<feature type="compositionally biased region" description="Basic and acidic residues" evidence="1">
    <location>
        <begin position="50"/>
        <end position="92"/>
    </location>
</feature>
<feature type="region of interest" description="Disordered" evidence="1">
    <location>
        <begin position="349"/>
        <end position="409"/>
    </location>
</feature>
<dbReference type="PANTHER" id="PTHR23509:SF6">
    <property type="entry name" value="PHOSPHOLIPASE C1020.13C-RELATED"/>
    <property type="match status" value="1"/>
</dbReference>
<feature type="compositionally biased region" description="Basic and acidic residues" evidence="1">
    <location>
        <begin position="939"/>
        <end position="965"/>
    </location>
</feature>
<dbReference type="InterPro" id="IPR004177">
    <property type="entry name" value="DDHD_dom"/>
</dbReference>
<evidence type="ECO:0000313" key="4">
    <source>
        <dbReference type="Proteomes" id="UP000245884"/>
    </source>
</evidence>
<dbReference type="InterPro" id="IPR057826">
    <property type="entry name" value="WWE_C20G8.02"/>
</dbReference>
<dbReference type="OrthoDB" id="69269at2759"/>
<feature type="region of interest" description="Disordered" evidence="1">
    <location>
        <begin position="738"/>
        <end position="766"/>
    </location>
</feature>
<dbReference type="SMART" id="SM01127">
    <property type="entry name" value="DDHD"/>
    <property type="match status" value="1"/>
</dbReference>
<dbReference type="Pfam" id="PF02862">
    <property type="entry name" value="DDHD"/>
    <property type="match status" value="1"/>
</dbReference>
<dbReference type="InterPro" id="IPR058055">
    <property type="entry name" value="PA-PLA1"/>
</dbReference>
<feature type="compositionally biased region" description="Polar residues" evidence="1">
    <location>
        <begin position="16"/>
        <end position="27"/>
    </location>
</feature>
<evidence type="ECO:0000259" key="2">
    <source>
        <dbReference type="PROSITE" id="PS51043"/>
    </source>
</evidence>
<evidence type="ECO:0000313" key="3">
    <source>
        <dbReference type="EMBL" id="PWN25777.1"/>
    </source>
</evidence>
<gene>
    <name evidence="3" type="ORF">BDZ90DRAFT_233785</name>
</gene>
<dbReference type="GO" id="GO:0004620">
    <property type="term" value="F:phospholipase activity"/>
    <property type="evidence" value="ECO:0007669"/>
    <property type="project" value="TreeGrafter"/>
</dbReference>
<feature type="region of interest" description="Disordered" evidence="1">
    <location>
        <begin position="439"/>
        <end position="514"/>
    </location>
</feature>
<feature type="compositionally biased region" description="Basic and acidic residues" evidence="1">
    <location>
        <begin position="1"/>
        <end position="14"/>
    </location>
</feature>
<feature type="compositionally biased region" description="Basic and acidic residues" evidence="1">
    <location>
        <begin position="135"/>
        <end position="148"/>
    </location>
</feature>
<dbReference type="PANTHER" id="PTHR23509">
    <property type="entry name" value="PA-PL1 PHOSPHOLIPASE FAMILY"/>
    <property type="match status" value="1"/>
</dbReference>
<feature type="compositionally biased region" description="Basic and acidic residues" evidence="1">
    <location>
        <begin position="849"/>
        <end position="867"/>
    </location>
</feature>
<keyword evidence="4" id="KW-1185">Reference proteome</keyword>
<dbReference type="AlphaFoldDB" id="A0A316UKJ8"/>
<reference evidence="3 4" key="1">
    <citation type="journal article" date="2018" name="Mol. Biol. Evol.">
        <title>Broad Genomic Sampling Reveals a Smut Pathogenic Ancestry of the Fungal Clade Ustilaginomycotina.</title>
        <authorList>
            <person name="Kijpornyongpan T."/>
            <person name="Mondo S.J."/>
            <person name="Barry K."/>
            <person name="Sandor L."/>
            <person name="Lee J."/>
            <person name="Lipzen A."/>
            <person name="Pangilinan J."/>
            <person name="LaButti K."/>
            <person name="Hainaut M."/>
            <person name="Henrissat B."/>
            <person name="Grigoriev I.V."/>
            <person name="Spatafora J.W."/>
            <person name="Aime M.C."/>
        </authorList>
    </citation>
    <scope>NUCLEOTIDE SEQUENCE [LARGE SCALE GENOMIC DNA]</scope>
    <source>
        <strain evidence="3 4">MCA 5214</strain>
    </source>
</reference>
<dbReference type="SUPFAM" id="SSF53474">
    <property type="entry name" value="alpha/beta-Hydrolases"/>
    <property type="match status" value="1"/>
</dbReference>
<feature type="region of interest" description="Disordered" evidence="1">
    <location>
        <begin position="1052"/>
        <end position="1094"/>
    </location>
</feature>
<evidence type="ECO:0000256" key="1">
    <source>
        <dbReference type="SAM" id="MobiDB-lite"/>
    </source>
</evidence>
<dbReference type="GO" id="GO:0005737">
    <property type="term" value="C:cytoplasm"/>
    <property type="evidence" value="ECO:0007669"/>
    <property type="project" value="TreeGrafter"/>
</dbReference>
<accession>A0A316UKJ8</accession>
<dbReference type="PROSITE" id="PS51043">
    <property type="entry name" value="DDHD"/>
    <property type="match status" value="1"/>
</dbReference>
<feature type="region of interest" description="Disordered" evidence="1">
    <location>
        <begin position="1"/>
        <end position="173"/>
    </location>
</feature>
<feature type="compositionally biased region" description="Acidic residues" evidence="1">
    <location>
        <begin position="473"/>
        <end position="498"/>
    </location>
</feature>
<feature type="domain" description="DDHD" evidence="2">
    <location>
        <begin position="702"/>
        <end position="1050"/>
    </location>
</feature>
<protein>
    <recommendedName>
        <fullName evidence="2">DDHD domain-containing protein</fullName>
    </recommendedName>
</protein>
<dbReference type="RefSeq" id="XP_025360389.1">
    <property type="nucleotide sequence ID" value="XM_025506760.1"/>
</dbReference>
<feature type="compositionally biased region" description="Basic and acidic residues" evidence="1">
    <location>
        <begin position="98"/>
        <end position="113"/>
    </location>
</feature>
<sequence>MAHEKNEKSTDGGKEPSTSSSYNSAQTPPRARWFYARDGGGDWVAFPAPDDERLEGRFQDLGGERWWKQESERRQKEKKEKKRREGNQKEVHDEEGEREQPTDANERAHRDAEEPSWTDKLTSWVPGLNSTSQEVDEKKDQLKQRSDADGEDDAEHLERHHDPDSPPMVEEILDPDEPESARRAIVPVLEDSLFDVDLVEMHLYPAFFKGVLLKVVRSTWFYWSEMRGSYSPVSWESGFATDLEGAWKETEAWKLPAEDEDDHQKKGDKEEAKTRFIEIRSKGTSSGKGRVCFTSPVEGQVFTQDLRGRIVSLVGGFTVLRGFDEVERRTLSEEGKDLWSRNLFDLPDMPWRSEGDKDREEKVNEKVRPTGRAGAAQPDEHKPKAGGGGYGSQEASSTGKGQESKAENEGFAAKLWPSSDAWMRPGYAVLRAFGYSDGDAREETRRKGKQRSTEKAVEPDSEAKKRASKDKDNDDDDEGGDGDDSEQEPDDDNDEDEGAASTQPEQDSKGMDDLADDPVHLVLVIHGIGQGLRDDFESIDFTHDCAKLRSVSKERCQDSGIRRLARGRRAQFLPVCWRRGIDFEHRSEGNDNHFGLEDVTNQATMPLVRNVVSKVILDVPFYLSPIYKAKFIKAVIAELNRCYRLWVRRNPGWLEKGGQVSIIGHSLGSVLAADILSQQPTHVPRLDEMSNDEVAKAQKERLLFDTTHLFLVGSPLGLFLLLGGGQLIARRTTPAKTSIGEDASSDCSNEGECNSGDATGSGGNGEGGKYGCMSLRGNLYNIYNESDPVAYRISAAVDREYAKHLRPTPLPGAVAAILDTLKGPPRMSVSSFFDKQKPFASVWGKAAVGEHDQKEGQQDDVHSEDKGGLTSSTSPPLRWGETRDERVDDGNKDKLKDWMANKVGDKKDEEGQKTKKSHDSNSGPPSELPSGIVTPVRVESGHDVKESLPLRLAKDAAHEDTRRDSAATTAGASSSSTASHSLSTLLDSYARAERRFRALNSHGCLDYSYVSDVVSRFDSTLTKTTAMLGAHQSYWGSKSFVSLVLTQVFDSEEGQKGQQGDGPKKEEVTLVPPIKGLKKNDGGMKESKGDKLKN</sequence>
<dbReference type="EMBL" id="KZ819674">
    <property type="protein sequence ID" value="PWN25777.1"/>
    <property type="molecule type" value="Genomic_DNA"/>
</dbReference>
<feature type="compositionally biased region" description="Basic and acidic residues" evidence="1">
    <location>
        <begin position="1078"/>
        <end position="1094"/>
    </location>
</feature>
<feature type="compositionally biased region" description="Basic and acidic residues" evidence="1">
    <location>
        <begin position="880"/>
        <end position="919"/>
    </location>
</feature>
<feature type="region of interest" description="Disordered" evidence="1">
    <location>
        <begin position="849"/>
        <end position="981"/>
    </location>
</feature>
<proteinExistence type="predicted"/>
<dbReference type="STRING" id="1569628.A0A316UKJ8"/>
<dbReference type="Proteomes" id="UP000245884">
    <property type="component" value="Unassembled WGS sequence"/>
</dbReference>